<evidence type="ECO:0000256" key="6">
    <source>
        <dbReference type="ARBA" id="ARBA00022786"/>
    </source>
</evidence>
<dbReference type="GO" id="GO:0008270">
    <property type="term" value="F:zinc ion binding"/>
    <property type="evidence" value="ECO:0007669"/>
    <property type="project" value="UniProtKB-KW"/>
</dbReference>
<feature type="compositionally biased region" description="Basic and acidic residues" evidence="9">
    <location>
        <begin position="13"/>
        <end position="23"/>
    </location>
</feature>
<reference evidence="11" key="1">
    <citation type="submission" date="2018-02" db="EMBL/GenBank/DDBJ databases">
        <title>Rhizophora mucronata_Transcriptome.</title>
        <authorList>
            <person name="Meera S.P."/>
            <person name="Sreeshan A."/>
            <person name="Augustine A."/>
        </authorList>
    </citation>
    <scope>NUCLEOTIDE SEQUENCE</scope>
    <source>
        <tissue evidence="11">Leaf</tissue>
    </source>
</reference>
<evidence type="ECO:0000256" key="7">
    <source>
        <dbReference type="ARBA" id="ARBA00022833"/>
    </source>
</evidence>
<keyword evidence="5 8" id="KW-0863">Zinc-finger</keyword>
<comment type="catalytic activity">
    <reaction evidence="1">
        <text>S-ubiquitinyl-[E2 ubiquitin-conjugating enzyme]-L-cysteine + [acceptor protein]-L-lysine = [E2 ubiquitin-conjugating enzyme]-L-cysteine + N(6)-ubiquitinyl-[acceptor protein]-L-lysine.</text>
        <dbReference type="EC" id="2.3.2.27"/>
    </reaction>
</comment>
<organism evidence="11">
    <name type="scientific">Rhizophora mucronata</name>
    <name type="common">Asiatic mangrove</name>
    <dbReference type="NCBI Taxonomy" id="61149"/>
    <lineage>
        <taxon>Eukaryota</taxon>
        <taxon>Viridiplantae</taxon>
        <taxon>Streptophyta</taxon>
        <taxon>Embryophyta</taxon>
        <taxon>Tracheophyta</taxon>
        <taxon>Spermatophyta</taxon>
        <taxon>Magnoliopsida</taxon>
        <taxon>eudicotyledons</taxon>
        <taxon>Gunneridae</taxon>
        <taxon>Pentapetalae</taxon>
        <taxon>rosids</taxon>
        <taxon>fabids</taxon>
        <taxon>Malpighiales</taxon>
        <taxon>Rhizophoraceae</taxon>
        <taxon>Rhizophora</taxon>
    </lineage>
</organism>
<dbReference type="SMART" id="SM00184">
    <property type="entry name" value="RING"/>
    <property type="match status" value="1"/>
</dbReference>
<evidence type="ECO:0000256" key="3">
    <source>
        <dbReference type="ARBA" id="ARBA00022679"/>
    </source>
</evidence>
<evidence type="ECO:0000256" key="8">
    <source>
        <dbReference type="PROSITE-ProRule" id="PRU00175"/>
    </source>
</evidence>
<dbReference type="EC" id="2.3.2.27" evidence="2"/>
<dbReference type="GO" id="GO:0061630">
    <property type="term" value="F:ubiquitin protein ligase activity"/>
    <property type="evidence" value="ECO:0007669"/>
    <property type="project" value="UniProtKB-EC"/>
</dbReference>
<dbReference type="AlphaFoldDB" id="A0A2P2KUA8"/>
<keyword evidence="6" id="KW-0833">Ubl conjugation pathway</keyword>
<dbReference type="PROSITE" id="PS50089">
    <property type="entry name" value="ZF_RING_2"/>
    <property type="match status" value="1"/>
</dbReference>
<evidence type="ECO:0000313" key="11">
    <source>
        <dbReference type="EMBL" id="MBX09285.1"/>
    </source>
</evidence>
<dbReference type="InterPro" id="IPR001841">
    <property type="entry name" value="Znf_RING"/>
</dbReference>
<keyword evidence="7" id="KW-0862">Zinc</keyword>
<feature type="region of interest" description="Disordered" evidence="9">
    <location>
        <begin position="1"/>
        <end position="23"/>
    </location>
</feature>
<evidence type="ECO:0000256" key="5">
    <source>
        <dbReference type="ARBA" id="ARBA00022771"/>
    </source>
</evidence>
<dbReference type="InterPro" id="IPR013083">
    <property type="entry name" value="Znf_RING/FYVE/PHD"/>
</dbReference>
<dbReference type="SUPFAM" id="SSF57850">
    <property type="entry name" value="RING/U-box"/>
    <property type="match status" value="1"/>
</dbReference>
<name>A0A2P2KUA8_RHIMU</name>
<evidence type="ECO:0000256" key="9">
    <source>
        <dbReference type="SAM" id="MobiDB-lite"/>
    </source>
</evidence>
<keyword evidence="4" id="KW-0479">Metal-binding</keyword>
<accession>A0A2P2KUA8</accession>
<keyword evidence="3" id="KW-0808">Transferase</keyword>
<proteinExistence type="predicted"/>
<dbReference type="GO" id="GO:0016567">
    <property type="term" value="P:protein ubiquitination"/>
    <property type="evidence" value="ECO:0007669"/>
    <property type="project" value="TreeGrafter"/>
</dbReference>
<evidence type="ECO:0000256" key="1">
    <source>
        <dbReference type="ARBA" id="ARBA00000900"/>
    </source>
</evidence>
<evidence type="ECO:0000256" key="4">
    <source>
        <dbReference type="ARBA" id="ARBA00022723"/>
    </source>
</evidence>
<protein>
    <recommendedName>
        <fullName evidence="2">RING-type E3 ubiquitin transferase</fullName>
        <ecNumber evidence="2">2.3.2.27</ecNumber>
    </recommendedName>
</protein>
<dbReference type="Pfam" id="PF13639">
    <property type="entry name" value="zf-RING_2"/>
    <property type="match status" value="1"/>
</dbReference>
<evidence type="ECO:0000256" key="2">
    <source>
        <dbReference type="ARBA" id="ARBA00012483"/>
    </source>
</evidence>
<dbReference type="GO" id="GO:0005737">
    <property type="term" value="C:cytoplasm"/>
    <property type="evidence" value="ECO:0007669"/>
    <property type="project" value="TreeGrafter"/>
</dbReference>
<dbReference type="EMBL" id="GGEC01028801">
    <property type="protein sequence ID" value="MBX09285.1"/>
    <property type="molecule type" value="Transcribed_RNA"/>
</dbReference>
<feature type="domain" description="RING-type" evidence="10">
    <location>
        <begin position="427"/>
        <end position="468"/>
    </location>
</feature>
<dbReference type="Gene3D" id="3.30.40.10">
    <property type="entry name" value="Zinc/RING finger domain, C3HC4 (zinc finger)"/>
    <property type="match status" value="1"/>
</dbReference>
<sequence length="494" mass="55695">MAIVSSLHHQLHRRDDDDSFHHRRDDSNPLHTLNSEPCFSLYSFFLSPSLSSSNHPYSPPTNLHDVFSQPGLGPTNFNIGSLEEDDASSDPGSVIATVPDLLDRRENRIRFIMNLFQQRVEQSQVMVQRQDSNLGSDSINEFSFGAVEDSCDPDMDDLDLDLGLEIPRENCGLHNIGQTDNNNDYDDNIVIDEDDFFVQTRVSGFEPWEAESTVTAHAGGIQVNGFELDLDSDQNENSLVIDFHSEDEYGLSVENGNFENEDYEDEDEASVSIPFRWDSLQLDDRRENDEDFEWEEVDGRVDEREVLSVLVDDEEASVSLSISPIIAPEDVVNLERTRGLGNLEWQVLLNANNLESNAEQEQDRNGEPYFGYHDDYFNTAEYEMLFGQFADNESALMGPPPAAKSVVEKLSSVVLTKEHVESNNVLCAVCKDGIDVGEIAKQLPCMHQYHGECILPWLGIRNTCPVCRYELPTDDADYERKKAVQRAVTAGSHL</sequence>
<evidence type="ECO:0000259" key="10">
    <source>
        <dbReference type="PROSITE" id="PS50089"/>
    </source>
</evidence>
<dbReference type="PANTHER" id="PTHR15710:SF108">
    <property type="entry name" value="OS03G0286100 PROTEIN"/>
    <property type="match status" value="1"/>
</dbReference>
<dbReference type="FunFam" id="3.30.40.10:FF:000022">
    <property type="entry name" value="E3 ubiquitin-protein ligase RING1-like"/>
    <property type="match status" value="1"/>
</dbReference>
<dbReference type="PANTHER" id="PTHR15710">
    <property type="entry name" value="E3 UBIQUITIN-PROTEIN LIGASE PRAJA"/>
    <property type="match status" value="1"/>
</dbReference>